<dbReference type="WBParaSite" id="nRc.2.0.1.t32951-RA">
    <property type="protein sequence ID" value="nRc.2.0.1.t32951-RA"/>
    <property type="gene ID" value="nRc.2.0.1.g32951"/>
</dbReference>
<organism evidence="1 2">
    <name type="scientific">Romanomermis culicivorax</name>
    <name type="common">Nematode worm</name>
    <dbReference type="NCBI Taxonomy" id="13658"/>
    <lineage>
        <taxon>Eukaryota</taxon>
        <taxon>Metazoa</taxon>
        <taxon>Ecdysozoa</taxon>
        <taxon>Nematoda</taxon>
        <taxon>Enoplea</taxon>
        <taxon>Dorylaimia</taxon>
        <taxon>Mermithida</taxon>
        <taxon>Mermithoidea</taxon>
        <taxon>Mermithidae</taxon>
        <taxon>Romanomermis</taxon>
    </lineage>
</organism>
<accession>A0A915K3Q0</accession>
<reference evidence="2" key="1">
    <citation type="submission" date="2022-11" db="UniProtKB">
        <authorList>
            <consortium name="WormBaseParasite"/>
        </authorList>
    </citation>
    <scope>IDENTIFICATION</scope>
</reference>
<dbReference type="AlphaFoldDB" id="A0A915K3Q0"/>
<name>A0A915K3Q0_ROMCU</name>
<protein>
    <submittedName>
        <fullName evidence="2">Uncharacterized protein</fullName>
    </submittedName>
</protein>
<evidence type="ECO:0000313" key="1">
    <source>
        <dbReference type="Proteomes" id="UP000887565"/>
    </source>
</evidence>
<proteinExistence type="predicted"/>
<sequence length="83" mass="10202">MVLLTNLQSMINEQTWHDEPKDNWQRRRLPNTNFRIMERRMDEVLRSVFTRKAKNELSPNRVEKEQNLLSDRQKIYIKIMIES</sequence>
<keyword evidence="1" id="KW-1185">Reference proteome</keyword>
<evidence type="ECO:0000313" key="2">
    <source>
        <dbReference type="WBParaSite" id="nRc.2.0.1.t32951-RA"/>
    </source>
</evidence>
<dbReference type="Proteomes" id="UP000887565">
    <property type="component" value="Unplaced"/>
</dbReference>